<feature type="chain" id="PRO_5046333513" evidence="4">
    <location>
        <begin position="23"/>
        <end position="462"/>
    </location>
</feature>
<dbReference type="SUPFAM" id="SSF51445">
    <property type="entry name" value="(Trans)glycosidases"/>
    <property type="match status" value="1"/>
</dbReference>
<evidence type="ECO:0000313" key="6">
    <source>
        <dbReference type="Proteomes" id="UP000199663"/>
    </source>
</evidence>
<evidence type="ECO:0000256" key="4">
    <source>
        <dbReference type="SAM" id="SignalP"/>
    </source>
</evidence>
<dbReference type="EMBL" id="FNQC01000009">
    <property type="protein sequence ID" value="SDZ29323.1"/>
    <property type="molecule type" value="Genomic_DNA"/>
</dbReference>
<dbReference type="RefSeq" id="WP_019598354.1">
    <property type="nucleotide sequence ID" value="NZ_FNQC01000009.1"/>
</dbReference>
<keyword evidence="3 5" id="KW-0378">Hydrolase</keyword>
<dbReference type="Proteomes" id="UP000199663">
    <property type="component" value="Unassembled WGS sequence"/>
</dbReference>
<dbReference type="PANTHER" id="PTHR11069:SF23">
    <property type="entry name" value="LYSOSOMAL ACID GLUCOSYLCERAMIDASE"/>
    <property type="match status" value="1"/>
</dbReference>
<dbReference type="GO" id="GO:0016787">
    <property type="term" value="F:hydrolase activity"/>
    <property type="evidence" value="ECO:0007669"/>
    <property type="project" value="UniProtKB-KW"/>
</dbReference>
<dbReference type="Gene3D" id="3.20.20.80">
    <property type="entry name" value="Glycosidases"/>
    <property type="match status" value="1"/>
</dbReference>
<organism evidence="5 6">
    <name type="scientific">Rhodonellum ikkaensis</name>
    <dbReference type="NCBI Taxonomy" id="336829"/>
    <lineage>
        <taxon>Bacteria</taxon>
        <taxon>Pseudomonadati</taxon>
        <taxon>Bacteroidota</taxon>
        <taxon>Cytophagia</taxon>
        <taxon>Cytophagales</taxon>
        <taxon>Cytophagaceae</taxon>
        <taxon>Rhodonellum</taxon>
    </lineage>
</organism>
<protein>
    <submittedName>
        <fullName evidence="5">O-Glycosyl hydrolase</fullName>
    </submittedName>
</protein>
<dbReference type="Gene3D" id="2.60.40.1180">
    <property type="entry name" value="Golgi alpha-mannosidase II"/>
    <property type="match status" value="1"/>
</dbReference>
<comment type="similarity">
    <text evidence="1">Belongs to the glycosyl hydrolase 30 family.</text>
</comment>
<evidence type="ECO:0000313" key="5">
    <source>
        <dbReference type="EMBL" id="SDZ29323.1"/>
    </source>
</evidence>
<evidence type="ECO:0000256" key="2">
    <source>
        <dbReference type="ARBA" id="ARBA00022729"/>
    </source>
</evidence>
<dbReference type="InterPro" id="IPR001139">
    <property type="entry name" value="Glyco_hydro_30"/>
</dbReference>
<comment type="caution">
    <text evidence="5">The sequence shown here is derived from an EMBL/GenBank/DDBJ whole genome shotgun (WGS) entry which is preliminary data.</text>
</comment>
<dbReference type="PROSITE" id="PS51257">
    <property type="entry name" value="PROKAR_LIPOPROTEIN"/>
    <property type="match status" value="1"/>
</dbReference>
<dbReference type="PANTHER" id="PTHR11069">
    <property type="entry name" value="GLUCOSYLCERAMIDASE"/>
    <property type="match status" value="1"/>
</dbReference>
<dbReference type="InterPro" id="IPR013780">
    <property type="entry name" value="Glyco_hydro_b"/>
</dbReference>
<keyword evidence="6" id="KW-1185">Reference proteome</keyword>
<gene>
    <name evidence="5" type="ORF">SAMN05444412_109132</name>
</gene>
<evidence type="ECO:0000256" key="1">
    <source>
        <dbReference type="ARBA" id="ARBA00005382"/>
    </source>
</evidence>
<accession>A0A1H3RUG8</accession>
<feature type="signal peptide" evidence="4">
    <location>
        <begin position="1"/>
        <end position="22"/>
    </location>
</feature>
<proteinExistence type="inferred from homology"/>
<dbReference type="InterPro" id="IPR017853">
    <property type="entry name" value="GH"/>
</dbReference>
<sequence>MKFSLINTFFFILALGAVGCGAEISVDPAPNPSPTSPPAATADILANPNVTHQEMIGFGGALTWWSDRIVSSPKSEEIYALIFDDLEIDILRLKNWYYPSDYPNNKSPEQMVSNGDLTMFNATNVFYEKAKTRNPDIEVMLSSWGPPAALKSNDNLREGTLRKDGDRFMYTEFAQYWEDILDNIAFSPDYLSIQNEPGYVNAGWTTCAWAATENEAMAGYDKAIESVWEKIKNRAEVPKLIGPETENQTAWSNFMPFLAQKDYISHYGWHPYNFNEGTQIEHTDLWLGDIKTRFGNKPNIMTEYSNMSWFKTGRFIHRSLTLANASAYVYWELVWGDPNRTDFPLINIDASGNYNTTGYYHLIKHFSKFIHKGYRRIEVTSSITSLEVSAYINPAGTQITYVILNPDSRELDYKIKVKDKVVSGLKGFQSTEGIYFQEIKNLSPDSSIKITQNSITTIVADI</sequence>
<reference evidence="5 6" key="1">
    <citation type="submission" date="2016-10" db="EMBL/GenBank/DDBJ databases">
        <authorList>
            <person name="Varghese N."/>
            <person name="Submissions S."/>
        </authorList>
    </citation>
    <scope>NUCLEOTIDE SEQUENCE [LARGE SCALE GENOMIC DNA]</scope>
    <source>
        <strain evidence="5 6">DSM 17997</strain>
    </source>
</reference>
<name>A0A1H3RUG8_9BACT</name>
<evidence type="ECO:0000256" key="3">
    <source>
        <dbReference type="ARBA" id="ARBA00022801"/>
    </source>
</evidence>
<keyword evidence="2 4" id="KW-0732">Signal</keyword>